<name>A0A7G9W5S4_ALKCA</name>
<keyword evidence="3" id="KW-0482">Metalloprotease</keyword>
<reference evidence="3 4" key="1">
    <citation type="submission" date="2020-07" db="EMBL/GenBank/DDBJ databases">
        <title>Alkalicella. sp. LB2 genome.</title>
        <authorList>
            <person name="Postec A."/>
            <person name="Quemeneur M."/>
        </authorList>
    </citation>
    <scope>NUCLEOTIDE SEQUENCE [LARGE SCALE GENOMIC DNA]</scope>
    <source>
        <strain evidence="3 4">LB2</strain>
    </source>
</reference>
<dbReference type="Pfam" id="PF02517">
    <property type="entry name" value="Rce1-like"/>
    <property type="match status" value="1"/>
</dbReference>
<dbReference type="GO" id="GO:0080120">
    <property type="term" value="P:CAAX-box protein maturation"/>
    <property type="evidence" value="ECO:0007669"/>
    <property type="project" value="UniProtKB-ARBA"/>
</dbReference>
<feature type="transmembrane region" description="Helical" evidence="1">
    <location>
        <begin position="12"/>
        <end position="36"/>
    </location>
</feature>
<proteinExistence type="predicted"/>
<evidence type="ECO:0000313" key="3">
    <source>
        <dbReference type="EMBL" id="QNO14036.1"/>
    </source>
</evidence>
<dbReference type="KEGG" id="acae:HYG86_04235"/>
<dbReference type="EMBL" id="CP058559">
    <property type="protein sequence ID" value="QNO14036.1"/>
    <property type="molecule type" value="Genomic_DNA"/>
</dbReference>
<accession>A0A7G9W5S4</accession>
<keyword evidence="1" id="KW-1133">Transmembrane helix</keyword>
<keyword evidence="1" id="KW-0472">Membrane</keyword>
<dbReference type="InterPro" id="IPR052710">
    <property type="entry name" value="CAAX_protease"/>
</dbReference>
<feature type="transmembrane region" description="Helical" evidence="1">
    <location>
        <begin position="98"/>
        <end position="122"/>
    </location>
</feature>
<evidence type="ECO:0000259" key="2">
    <source>
        <dbReference type="Pfam" id="PF02517"/>
    </source>
</evidence>
<dbReference type="GO" id="GO:0004175">
    <property type="term" value="F:endopeptidase activity"/>
    <property type="evidence" value="ECO:0007669"/>
    <property type="project" value="UniProtKB-ARBA"/>
</dbReference>
<protein>
    <submittedName>
        <fullName evidence="3">CPBP family intramembrane metalloprotease</fullName>
    </submittedName>
</protein>
<feature type="transmembrane region" description="Helical" evidence="1">
    <location>
        <begin position="197"/>
        <end position="217"/>
    </location>
</feature>
<feature type="domain" description="CAAX prenyl protease 2/Lysostaphin resistance protein A-like" evidence="2">
    <location>
        <begin position="142"/>
        <end position="229"/>
    </location>
</feature>
<dbReference type="InterPro" id="IPR003675">
    <property type="entry name" value="Rce1/LyrA-like_dom"/>
</dbReference>
<sequence length="291" mass="33067">MKIFFKTTWNILKVLLIHSLIGLPYIFVVTIIYAMMWEARGYVENLNSNIDAMMTTQLPMSMIFAGIVSFFIYKRMMKKRKRNIFEVSRFKKLSWDKAIVSFVAGMAFIFLSSIMLSLLSTLLPSALEIHEENMLGLEQGGVLLLFLSVGIVAPFIEEIMFRGIIFDELETKVSLRTTIILQGLLFGLYHMNIAQGVYTSVMGIFLGLSLIWTGSIWAPILIHLGNNLFSLFLGVVPFESFADKYPTLVTVMILVAVFGILPFTFIYLYKRRINFIPRIPSDGNPGVNLEV</sequence>
<dbReference type="PANTHER" id="PTHR36435:SF1">
    <property type="entry name" value="CAAX AMINO TERMINAL PROTEASE FAMILY PROTEIN"/>
    <property type="match status" value="1"/>
</dbReference>
<dbReference type="AlphaFoldDB" id="A0A7G9W5S4"/>
<feature type="transmembrane region" description="Helical" evidence="1">
    <location>
        <begin position="142"/>
        <end position="161"/>
    </location>
</feature>
<gene>
    <name evidence="3" type="ORF">HYG86_04235</name>
</gene>
<evidence type="ECO:0000313" key="4">
    <source>
        <dbReference type="Proteomes" id="UP000516160"/>
    </source>
</evidence>
<organism evidence="3 4">
    <name type="scientific">Alkalicella caledoniensis</name>
    <dbReference type="NCBI Taxonomy" id="2731377"/>
    <lineage>
        <taxon>Bacteria</taxon>
        <taxon>Bacillati</taxon>
        <taxon>Bacillota</taxon>
        <taxon>Clostridia</taxon>
        <taxon>Eubacteriales</taxon>
        <taxon>Proteinivoracaceae</taxon>
        <taxon>Alkalicella</taxon>
    </lineage>
</organism>
<feature type="transmembrane region" description="Helical" evidence="1">
    <location>
        <begin position="56"/>
        <end position="73"/>
    </location>
</feature>
<dbReference type="Proteomes" id="UP000516160">
    <property type="component" value="Chromosome"/>
</dbReference>
<evidence type="ECO:0000256" key="1">
    <source>
        <dbReference type="SAM" id="Phobius"/>
    </source>
</evidence>
<keyword evidence="1" id="KW-0812">Transmembrane</keyword>
<keyword evidence="3" id="KW-0378">Hydrolase</keyword>
<dbReference type="GO" id="GO:0006508">
    <property type="term" value="P:proteolysis"/>
    <property type="evidence" value="ECO:0007669"/>
    <property type="project" value="UniProtKB-KW"/>
</dbReference>
<dbReference type="PANTHER" id="PTHR36435">
    <property type="entry name" value="SLR1288 PROTEIN"/>
    <property type="match status" value="1"/>
</dbReference>
<keyword evidence="4" id="KW-1185">Reference proteome</keyword>
<dbReference type="GO" id="GO:0008237">
    <property type="term" value="F:metallopeptidase activity"/>
    <property type="evidence" value="ECO:0007669"/>
    <property type="project" value="UniProtKB-KW"/>
</dbReference>
<feature type="transmembrane region" description="Helical" evidence="1">
    <location>
        <begin position="248"/>
        <end position="269"/>
    </location>
</feature>
<dbReference type="RefSeq" id="WP_213167699.1">
    <property type="nucleotide sequence ID" value="NZ_CP058559.1"/>
</dbReference>
<keyword evidence="3" id="KW-0645">Protease</keyword>